<sequence length="112" mass="12648">MKGRQTLSLEDQDEEHQSLVPEPFYAAHHRQKQWPAICLAIAFSLSLLANFALLMSMNAKSDLDTMCALHTSQAMSPLTDAVKVKYTSRRFDDTFLNAAPYFDDPGPEVDER</sequence>
<accession>A0ABR1TGF8</accession>
<keyword evidence="1" id="KW-0472">Membrane</keyword>
<evidence type="ECO:0000313" key="2">
    <source>
        <dbReference type="EMBL" id="KAK8045714.1"/>
    </source>
</evidence>
<evidence type="ECO:0000256" key="1">
    <source>
        <dbReference type="SAM" id="Phobius"/>
    </source>
</evidence>
<keyword evidence="1" id="KW-1133">Transmembrane helix</keyword>
<reference evidence="2 3" key="1">
    <citation type="submission" date="2023-01" db="EMBL/GenBank/DDBJ databases">
        <title>Analysis of 21 Apiospora genomes using comparative genomics revels a genus with tremendous synthesis potential of carbohydrate active enzymes and secondary metabolites.</title>
        <authorList>
            <person name="Sorensen T."/>
        </authorList>
    </citation>
    <scope>NUCLEOTIDE SEQUENCE [LARGE SCALE GENOMIC DNA]</scope>
    <source>
        <strain evidence="2 3">CBS 83171</strain>
    </source>
</reference>
<comment type="caution">
    <text evidence="2">The sequence shown here is derived from an EMBL/GenBank/DDBJ whole genome shotgun (WGS) entry which is preliminary data.</text>
</comment>
<proteinExistence type="predicted"/>
<evidence type="ECO:0000313" key="3">
    <source>
        <dbReference type="Proteomes" id="UP001446871"/>
    </source>
</evidence>
<organism evidence="2 3">
    <name type="scientific">Apiospora saccharicola</name>
    <dbReference type="NCBI Taxonomy" id="335842"/>
    <lineage>
        <taxon>Eukaryota</taxon>
        <taxon>Fungi</taxon>
        <taxon>Dikarya</taxon>
        <taxon>Ascomycota</taxon>
        <taxon>Pezizomycotina</taxon>
        <taxon>Sordariomycetes</taxon>
        <taxon>Xylariomycetidae</taxon>
        <taxon>Amphisphaeriales</taxon>
        <taxon>Apiosporaceae</taxon>
        <taxon>Apiospora</taxon>
    </lineage>
</organism>
<dbReference type="EMBL" id="JAQQWM010000009">
    <property type="protein sequence ID" value="KAK8045714.1"/>
    <property type="molecule type" value="Genomic_DNA"/>
</dbReference>
<gene>
    <name evidence="2" type="ORF">PG996_013778</name>
</gene>
<feature type="transmembrane region" description="Helical" evidence="1">
    <location>
        <begin position="34"/>
        <end position="54"/>
    </location>
</feature>
<dbReference type="Proteomes" id="UP001446871">
    <property type="component" value="Unassembled WGS sequence"/>
</dbReference>
<name>A0ABR1TGF8_9PEZI</name>
<protein>
    <submittedName>
        <fullName evidence="2">Uncharacterized protein</fullName>
    </submittedName>
</protein>
<keyword evidence="1" id="KW-0812">Transmembrane</keyword>
<keyword evidence="3" id="KW-1185">Reference proteome</keyword>